<proteinExistence type="predicted"/>
<dbReference type="PANTHER" id="PTHR35910">
    <property type="entry name" value="2EXR DOMAIN-CONTAINING PROTEIN"/>
    <property type="match status" value="1"/>
</dbReference>
<gene>
    <name evidence="2" type="ORF">CONLIGDRAFT_644409</name>
</gene>
<sequence>MARTFHSFLLLPWELRNQIWEYALRPDRPGAHIFKVSHESVTDGSQSESERSWKLLRPGYVAVNEPRLPLELYLSAPDTRPTDTVTRHSEIDSLGSQIANPSSIWFNNPSTYLADGGLWTACKESRLVMERRFQTQKWDAVREARREKLREKLREDLKQRVFSLKWTEDPTWEWKAEEWSMPATGYFRSDERSATDGRFFTVLPHCDLLIFQPQDPEILDTDTWWCWLRWYVPFGNKDLGFKPLGLIALEYDPAWDDAVNAVAFSEPAIFQTLIEAALDSYLQIGTLWFVDRRIKIAKETESLIAEGELHVFYDEKGRYVDVTQEALFFKEQDGADLNCGWFLREIECGLHDRFGEWDSGVNERVALGILAYEPQ</sequence>
<dbReference type="InParanoid" id="A0A1J7ILE9"/>
<keyword evidence="3" id="KW-1185">Reference proteome</keyword>
<dbReference type="Pfam" id="PF20150">
    <property type="entry name" value="2EXR"/>
    <property type="match status" value="1"/>
</dbReference>
<accession>A0A1J7ILE9</accession>
<evidence type="ECO:0000259" key="1">
    <source>
        <dbReference type="Pfam" id="PF20150"/>
    </source>
</evidence>
<dbReference type="Proteomes" id="UP000182658">
    <property type="component" value="Unassembled WGS sequence"/>
</dbReference>
<dbReference type="InterPro" id="IPR045518">
    <property type="entry name" value="2EXR"/>
</dbReference>
<organism evidence="2 3">
    <name type="scientific">Coniochaeta ligniaria NRRL 30616</name>
    <dbReference type="NCBI Taxonomy" id="1408157"/>
    <lineage>
        <taxon>Eukaryota</taxon>
        <taxon>Fungi</taxon>
        <taxon>Dikarya</taxon>
        <taxon>Ascomycota</taxon>
        <taxon>Pezizomycotina</taxon>
        <taxon>Sordariomycetes</taxon>
        <taxon>Sordariomycetidae</taxon>
        <taxon>Coniochaetales</taxon>
        <taxon>Coniochaetaceae</taxon>
        <taxon>Coniochaeta</taxon>
    </lineage>
</organism>
<dbReference type="PANTHER" id="PTHR35910:SF1">
    <property type="entry name" value="2EXR DOMAIN-CONTAINING PROTEIN"/>
    <property type="match status" value="1"/>
</dbReference>
<dbReference type="OrthoDB" id="3596450at2759"/>
<evidence type="ECO:0000313" key="3">
    <source>
        <dbReference type="Proteomes" id="UP000182658"/>
    </source>
</evidence>
<dbReference type="EMBL" id="KV875098">
    <property type="protein sequence ID" value="OIW28205.1"/>
    <property type="molecule type" value="Genomic_DNA"/>
</dbReference>
<feature type="domain" description="2EXR" evidence="1">
    <location>
        <begin position="5"/>
        <end position="129"/>
    </location>
</feature>
<dbReference type="AlphaFoldDB" id="A0A1J7ILE9"/>
<evidence type="ECO:0000313" key="2">
    <source>
        <dbReference type="EMBL" id="OIW28205.1"/>
    </source>
</evidence>
<protein>
    <recommendedName>
        <fullName evidence="1">2EXR domain-containing protein</fullName>
    </recommendedName>
</protein>
<reference evidence="2 3" key="1">
    <citation type="submission" date="2016-10" db="EMBL/GenBank/DDBJ databases">
        <title>Draft genome sequence of Coniochaeta ligniaria NRRL30616, a lignocellulolytic fungus for bioabatement of inhibitors in plant biomass hydrolysates.</title>
        <authorList>
            <consortium name="DOE Joint Genome Institute"/>
            <person name="Jimenez D.J."/>
            <person name="Hector R.E."/>
            <person name="Riley R."/>
            <person name="Sun H."/>
            <person name="Grigoriev I.V."/>
            <person name="Van Elsas J.D."/>
            <person name="Nichols N.N."/>
        </authorList>
    </citation>
    <scope>NUCLEOTIDE SEQUENCE [LARGE SCALE GENOMIC DNA]</scope>
    <source>
        <strain evidence="2 3">NRRL 30616</strain>
    </source>
</reference>
<name>A0A1J7ILE9_9PEZI</name>